<evidence type="ECO:0000313" key="2">
    <source>
        <dbReference type="Proteomes" id="UP000237347"/>
    </source>
</evidence>
<sequence length="81" mass="9507">MKVMSVLFGRWKGAKITTEHPMHVLRAYLCRSLRYGQIRPTHMEVYRAAHTFLGGRRPSPRTCSPTVKDEARHTDQCRYFN</sequence>
<keyword evidence="2" id="KW-1185">Reference proteome</keyword>
<accession>A0AAW0IUT7</accession>
<evidence type="ECO:0000313" key="1">
    <source>
        <dbReference type="EMBL" id="KAK7818258.1"/>
    </source>
</evidence>
<organism evidence="1 2">
    <name type="scientific">Quercus suber</name>
    <name type="common">Cork oak</name>
    <dbReference type="NCBI Taxonomy" id="58331"/>
    <lineage>
        <taxon>Eukaryota</taxon>
        <taxon>Viridiplantae</taxon>
        <taxon>Streptophyta</taxon>
        <taxon>Embryophyta</taxon>
        <taxon>Tracheophyta</taxon>
        <taxon>Spermatophyta</taxon>
        <taxon>Magnoliopsida</taxon>
        <taxon>eudicotyledons</taxon>
        <taxon>Gunneridae</taxon>
        <taxon>Pentapetalae</taxon>
        <taxon>rosids</taxon>
        <taxon>fabids</taxon>
        <taxon>Fagales</taxon>
        <taxon>Fagaceae</taxon>
        <taxon>Quercus</taxon>
    </lineage>
</organism>
<name>A0AAW0IUT7_QUESU</name>
<comment type="caution">
    <text evidence="1">The sequence shown here is derived from an EMBL/GenBank/DDBJ whole genome shotgun (WGS) entry which is preliminary data.</text>
</comment>
<proteinExistence type="predicted"/>
<dbReference type="AlphaFoldDB" id="A0AAW0IUT7"/>
<reference evidence="1 2" key="1">
    <citation type="journal article" date="2018" name="Sci. Data">
        <title>The draft genome sequence of cork oak.</title>
        <authorList>
            <person name="Ramos A.M."/>
            <person name="Usie A."/>
            <person name="Barbosa P."/>
            <person name="Barros P.M."/>
            <person name="Capote T."/>
            <person name="Chaves I."/>
            <person name="Simoes F."/>
            <person name="Abreu I."/>
            <person name="Carrasquinho I."/>
            <person name="Faro C."/>
            <person name="Guimaraes J.B."/>
            <person name="Mendonca D."/>
            <person name="Nobrega F."/>
            <person name="Rodrigues L."/>
            <person name="Saibo N.J.M."/>
            <person name="Varela M.C."/>
            <person name="Egas C."/>
            <person name="Matos J."/>
            <person name="Miguel C.M."/>
            <person name="Oliveira M.M."/>
            <person name="Ricardo C.P."/>
            <person name="Goncalves S."/>
        </authorList>
    </citation>
    <scope>NUCLEOTIDE SEQUENCE [LARGE SCALE GENOMIC DNA]</scope>
    <source>
        <strain evidence="2">cv. HL8</strain>
    </source>
</reference>
<dbReference type="Proteomes" id="UP000237347">
    <property type="component" value="Unassembled WGS sequence"/>
</dbReference>
<protein>
    <submittedName>
        <fullName evidence="1">Uncharacterized protein</fullName>
    </submittedName>
</protein>
<dbReference type="EMBL" id="PKMF04000837">
    <property type="protein sequence ID" value="KAK7818258.1"/>
    <property type="molecule type" value="Genomic_DNA"/>
</dbReference>
<gene>
    <name evidence="1" type="ORF">CFP56_041559</name>
</gene>